<gene>
    <name evidence="1" type="ORF">NFRAN_2465</name>
</gene>
<organism evidence="1 2">
    <name type="scientific">Candidatus Nitrosocosmicus franklandianus</name>
    <dbReference type="NCBI Taxonomy" id="1798806"/>
    <lineage>
        <taxon>Archaea</taxon>
        <taxon>Nitrososphaerota</taxon>
        <taxon>Nitrososphaeria</taxon>
        <taxon>Nitrososphaerales</taxon>
        <taxon>Nitrososphaeraceae</taxon>
        <taxon>Candidatus Nitrosocosmicus</taxon>
    </lineage>
</organism>
<reference evidence="1 2" key="1">
    <citation type="submission" date="2019-02" db="EMBL/GenBank/DDBJ databases">
        <authorList>
            <person name="Lehtovirta-Morley E L."/>
        </authorList>
    </citation>
    <scope>NUCLEOTIDE SEQUENCE [LARGE SCALE GENOMIC DNA]</scope>
    <source>
        <strain evidence="1">NFRAN1</strain>
    </source>
</reference>
<evidence type="ECO:0000313" key="1">
    <source>
        <dbReference type="EMBL" id="VFJ14787.1"/>
    </source>
</evidence>
<dbReference type="AlphaFoldDB" id="A0A484IDH1"/>
<name>A0A484IDH1_9ARCH</name>
<dbReference type="KEGG" id="nfn:NFRAN_2465"/>
<dbReference type="EMBL" id="LR216287">
    <property type="protein sequence ID" value="VFJ14787.1"/>
    <property type="molecule type" value="Genomic_DNA"/>
</dbReference>
<accession>A0A484IDH1</accession>
<protein>
    <submittedName>
        <fullName evidence="1">Uncharacterized protein</fullName>
    </submittedName>
</protein>
<dbReference type="Proteomes" id="UP000294299">
    <property type="component" value="Chromosome NFRAN"/>
</dbReference>
<keyword evidence="2" id="KW-1185">Reference proteome</keyword>
<evidence type="ECO:0000313" key="2">
    <source>
        <dbReference type="Proteomes" id="UP000294299"/>
    </source>
</evidence>
<sequence length="37" mass="4293">MLLNTNHENYYHGVPIPNNLERGITHNGEERKVADFV</sequence>
<proteinExistence type="predicted"/>